<dbReference type="SUPFAM" id="SSF55753">
    <property type="entry name" value="Actin depolymerizing proteins"/>
    <property type="match status" value="1"/>
</dbReference>
<accession>A0AAX4P209</accession>
<feature type="region of interest" description="Disordered" evidence="3">
    <location>
        <begin position="73"/>
        <end position="134"/>
    </location>
</feature>
<proteinExistence type="inferred from homology"/>
<dbReference type="InterPro" id="IPR029006">
    <property type="entry name" value="ADF-H/Gelsolin-like_dom_sf"/>
</dbReference>
<evidence type="ECO:0000313" key="5">
    <source>
        <dbReference type="EMBL" id="WZN59821.1"/>
    </source>
</evidence>
<dbReference type="SMART" id="SM00102">
    <property type="entry name" value="ADF"/>
    <property type="match status" value="1"/>
</dbReference>
<keyword evidence="2" id="KW-0009">Actin-binding</keyword>
<feature type="domain" description="ADF-H" evidence="4">
    <location>
        <begin position="146"/>
        <end position="278"/>
    </location>
</feature>
<dbReference type="Proteomes" id="UP001472866">
    <property type="component" value="Chromosome 02"/>
</dbReference>
<evidence type="ECO:0000256" key="3">
    <source>
        <dbReference type="SAM" id="MobiDB-lite"/>
    </source>
</evidence>
<feature type="compositionally biased region" description="Low complexity" evidence="3">
    <location>
        <begin position="119"/>
        <end position="128"/>
    </location>
</feature>
<dbReference type="InterPro" id="IPR017904">
    <property type="entry name" value="ADF/Cofilin"/>
</dbReference>
<reference evidence="5 6" key="1">
    <citation type="submission" date="2024-03" db="EMBL/GenBank/DDBJ databases">
        <title>Complete genome sequence of the green alga Chloropicon roscoffensis RCC1871.</title>
        <authorList>
            <person name="Lemieux C."/>
            <person name="Pombert J.-F."/>
            <person name="Otis C."/>
            <person name="Turmel M."/>
        </authorList>
    </citation>
    <scope>NUCLEOTIDE SEQUENCE [LARGE SCALE GENOMIC DNA]</scope>
    <source>
        <strain evidence="5 6">RCC1871</strain>
    </source>
</reference>
<dbReference type="Gene3D" id="3.40.20.10">
    <property type="entry name" value="Severin"/>
    <property type="match status" value="1"/>
</dbReference>
<dbReference type="AlphaFoldDB" id="A0AAX4P209"/>
<dbReference type="GO" id="GO:0030042">
    <property type="term" value="P:actin filament depolymerization"/>
    <property type="evidence" value="ECO:0007669"/>
    <property type="project" value="InterPro"/>
</dbReference>
<dbReference type="InterPro" id="IPR002108">
    <property type="entry name" value="ADF-H"/>
</dbReference>
<dbReference type="Pfam" id="PF00241">
    <property type="entry name" value="Cofilin_ADF"/>
    <property type="match status" value="1"/>
</dbReference>
<dbReference type="PROSITE" id="PS51263">
    <property type="entry name" value="ADF_H"/>
    <property type="match status" value="1"/>
</dbReference>
<keyword evidence="6" id="KW-1185">Reference proteome</keyword>
<evidence type="ECO:0000256" key="1">
    <source>
        <dbReference type="ARBA" id="ARBA00006844"/>
    </source>
</evidence>
<evidence type="ECO:0000259" key="4">
    <source>
        <dbReference type="PROSITE" id="PS51263"/>
    </source>
</evidence>
<dbReference type="EMBL" id="CP151502">
    <property type="protein sequence ID" value="WZN59821.1"/>
    <property type="molecule type" value="Genomic_DNA"/>
</dbReference>
<dbReference type="GO" id="GO:0015629">
    <property type="term" value="C:actin cytoskeleton"/>
    <property type="evidence" value="ECO:0007669"/>
    <property type="project" value="InterPro"/>
</dbReference>
<protein>
    <submittedName>
        <fullName evidence="5">Actin depolymerizing protein</fullName>
    </submittedName>
</protein>
<dbReference type="PANTHER" id="PTHR11913">
    <property type="entry name" value="COFILIN-RELATED"/>
    <property type="match status" value="1"/>
</dbReference>
<evidence type="ECO:0000256" key="2">
    <source>
        <dbReference type="ARBA" id="ARBA00023203"/>
    </source>
</evidence>
<gene>
    <name evidence="5" type="ORF">HKI87_02g13490</name>
</gene>
<comment type="similarity">
    <text evidence="1">Belongs to the actin-binding proteins ADF family.</text>
</comment>
<dbReference type="GO" id="GO:0003779">
    <property type="term" value="F:actin binding"/>
    <property type="evidence" value="ECO:0007669"/>
    <property type="project" value="UniProtKB-KW"/>
</dbReference>
<feature type="compositionally biased region" description="Acidic residues" evidence="3">
    <location>
        <begin position="78"/>
        <end position="93"/>
    </location>
</feature>
<organism evidence="5 6">
    <name type="scientific">Chloropicon roscoffensis</name>
    <dbReference type="NCBI Taxonomy" id="1461544"/>
    <lineage>
        <taxon>Eukaryota</taxon>
        <taxon>Viridiplantae</taxon>
        <taxon>Chlorophyta</taxon>
        <taxon>Chloropicophyceae</taxon>
        <taxon>Chloropicales</taxon>
        <taxon>Chloropicaceae</taxon>
        <taxon>Chloropicon</taxon>
    </lineage>
</organism>
<dbReference type="CDD" id="cd11286">
    <property type="entry name" value="ADF_cofilin_like"/>
    <property type="match status" value="1"/>
</dbReference>
<evidence type="ECO:0000313" key="6">
    <source>
        <dbReference type="Proteomes" id="UP001472866"/>
    </source>
</evidence>
<sequence length="284" mass="31414">MASESNGIKELEVCHEALKKGLISQADYDTAKQTFLRVQQLSLGFQVGMVVKEDLPAAQAAFMKAVGEPLSKGGVVDPDFEEKEDAGEAEDELKDLPLKPSPVVTSRPVSISAPPKPSPMSLKSPPSSGGEAVFKPRREGAKSISGIGVAQAVVDAFEEMKHKKKYRYLVYQIDLKAGLVVMENAGEYKAEYDEFTESLPDADCRYAIYDYDYTNDDGCKFNKFVFVMWSPDISTIKTKMLYASTKEYLRDCLDGIGIELQATDISEIDADSIYDRVRAVMTRK</sequence>
<name>A0AAX4P209_9CHLO</name>